<keyword evidence="6" id="KW-1133">Transmembrane helix</keyword>
<protein>
    <submittedName>
        <fullName evidence="8">Spore germination protein KB</fullName>
    </submittedName>
</protein>
<dbReference type="STRING" id="84022.CACET_c12190"/>
<accession>A0A0D8IB53</accession>
<keyword evidence="7" id="KW-0472">Membrane</keyword>
<sequence length="366" mass="41069">MPENIKLTREQVIFLCFIGVIGNIVYSHTWIDDYVDRSAWVAGLLGALLIIPFAMWILYLSNRYPQSTIFDILERGLGKFLAKTVSIAFILVNIAVAVAQLNMFTQMLNVFFLQYTPVWVTMMLLVLLGAMFSYGEIQSFARLTEILAVLGVVNYFAAFIFAFPNFFKIEYIIPVFNMPFTGFLKGTLFMIGAASECLLILMILVRFIPSPAKHYMWVVQGIALSAVVISSAIFVIIGVMSPELAKGVAFGGVNAARIIKMGNFLQGLEIFIFASYQIIAIGKITMCIYCAWTSAKKIYNKKPLLLLFITAIMTFIPAVWLSSYNKAYFLAVLLANYIILPFSVFVLLLTSISIFRTRSSIEKFKG</sequence>
<dbReference type="RefSeq" id="WP_044825379.1">
    <property type="nucleotide sequence ID" value="NZ_CP009687.1"/>
</dbReference>
<dbReference type="InterPro" id="IPR004761">
    <property type="entry name" value="Spore_GerAB"/>
</dbReference>
<dbReference type="KEGG" id="cace:CACET_c12190"/>
<evidence type="ECO:0000256" key="6">
    <source>
        <dbReference type="ARBA" id="ARBA00022989"/>
    </source>
</evidence>
<keyword evidence="4" id="KW-0309">Germination</keyword>
<evidence type="ECO:0000256" key="7">
    <source>
        <dbReference type="ARBA" id="ARBA00023136"/>
    </source>
</evidence>
<proteinExistence type="inferred from homology"/>
<keyword evidence="9" id="KW-1185">Reference proteome</keyword>
<dbReference type="OrthoDB" id="2078716at2"/>
<evidence type="ECO:0000313" key="8">
    <source>
        <dbReference type="EMBL" id="AKL94684.1"/>
    </source>
</evidence>
<reference evidence="8 9" key="1">
    <citation type="submission" date="2014-10" db="EMBL/GenBank/DDBJ databases">
        <title>Genome sequence of Clostridium aceticum DSM 1496.</title>
        <authorList>
            <person name="Poehlein A."/>
            <person name="Schiel-Bengelsdorf B."/>
            <person name="Gottschalk G."/>
            <person name="Duerre P."/>
            <person name="Daniel R."/>
        </authorList>
    </citation>
    <scope>NUCLEOTIDE SEQUENCE [LARGE SCALE GENOMIC DNA]</scope>
    <source>
        <strain evidence="8 9">DSM 1496</strain>
    </source>
</reference>
<keyword evidence="3" id="KW-0813">Transport</keyword>
<dbReference type="Pfam" id="PF03845">
    <property type="entry name" value="Spore_permease"/>
    <property type="match status" value="1"/>
</dbReference>
<gene>
    <name evidence="8" type="primary">gerKB2</name>
    <name evidence="8" type="ORF">CACET_c12190</name>
</gene>
<dbReference type="EMBL" id="CP009687">
    <property type="protein sequence ID" value="AKL94684.1"/>
    <property type="molecule type" value="Genomic_DNA"/>
</dbReference>
<comment type="subcellular location">
    <subcellularLocation>
        <location evidence="1">Membrane</location>
        <topology evidence="1">Multi-pass membrane protein</topology>
    </subcellularLocation>
</comment>
<dbReference type="PANTHER" id="PTHR34975">
    <property type="entry name" value="SPORE GERMINATION PROTEIN A2"/>
    <property type="match status" value="1"/>
</dbReference>
<dbReference type="AlphaFoldDB" id="A0A0D8IB53"/>
<dbReference type="GO" id="GO:0016020">
    <property type="term" value="C:membrane"/>
    <property type="evidence" value="ECO:0007669"/>
    <property type="project" value="UniProtKB-SubCell"/>
</dbReference>
<evidence type="ECO:0000256" key="3">
    <source>
        <dbReference type="ARBA" id="ARBA00022448"/>
    </source>
</evidence>
<name>A0A0D8IB53_9CLOT</name>
<evidence type="ECO:0000313" key="9">
    <source>
        <dbReference type="Proteomes" id="UP000035704"/>
    </source>
</evidence>
<evidence type="ECO:0000256" key="1">
    <source>
        <dbReference type="ARBA" id="ARBA00004141"/>
    </source>
</evidence>
<dbReference type="PANTHER" id="PTHR34975:SF2">
    <property type="entry name" value="SPORE GERMINATION PROTEIN A2"/>
    <property type="match status" value="1"/>
</dbReference>
<keyword evidence="5" id="KW-0812">Transmembrane</keyword>
<comment type="similarity">
    <text evidence="2">Belongs to the amino acid-polyamine-organocation (APC) superfamily. Spore germination protein (SGP) (TC 2.A.3.9) family.</text>
</comment>
<dbReference type="GO" id="GO:0009847">
    <property type="term" value="P:spore germination"/>
    <property type="evidence" value="ECO:0007669"/>
    <property type="project" value="InterPro"/>
</dbReference>
<organism evidence="8 9">
    <name type="scientific">Clostridium aceticum</name>
    <dbReference type="NCBI Taxonomy" id="84022"/>
    <lineage>
        <taxon>Bacteria</taxon>
        <taxon>Bacillati</taxon>
        <taxon>Bacillota</taxon>
        <taxon>Clostridia</taxon>
        <taxon>Eubacteriales</taxon>
        <taxon>Clostridiaceae</taxon>
        <taxon>Clostridium</taxon>
    </lineage>
</organism>
<dbReference type="Proteomes" id="UP000035704">
    <property type="component" value="Chromosome"/>
</dbReference>
<dbReference type="PATRIC" id="fig|84022.5.peg.844"/>
<evidence type="ECO:0000256" key="2">
    <source>
        <dbReference type="ARBA" id="ARBA00007998"/>
    </source>
</evidence>
<evidence type="ECO:0000256" key="4">
    <source>
        <dbReference type="ARBA" id="ARBA00022544"/>
    </source>
</evidence>
<evidence type="ECO:0000256" key="5">
    <source>
        <dbReference type="ARBA" id="ARBA00022692"/>
    </source>
</evidence>